<evidence type="ECO:0000256" key="9">
    <source>
        <dbReference type="ARBA" id="ARBA00023136"/>
    </source>
</evidence>
<keyword evidence="11 12" id="KW-0407">Ion channel</keyword>
<dbReference type="Pfam" id="PF00858">
    <property type="entry name" value="ASC"/>
    <property type="match status" value="1"/>
</dbReference>
<evidence type="ECO:0000256" key="10">
    <source>
        <dbReference type="ARBA" id="ARBA00023201"/>
    </source>
</evidence>
<evidence type="ECO:0000256" key="4">
    <source>
        <dbReference type="ARBA" id="ARBA00022461"/>
    </source>
</evidence>
<dbReference type="GO" id="GO:0015280">
    <property type="term" value="F:ligand-gated sodium channel activity"/>
    <property type="evidence" value="ECO:0007669"/>
    <property type="project" value="TreeGrafter"/>
</dbReference>
<dbReference type="PANTHER" id="PTHR11690">
    <property type="entry name" value="AMILORIDE-SENSITIVE SODIUM CHANNEL-RELATED"/>
    <property type="match status" value="1"/>
</dbReference>
<evidence type="ECO:0000313" key="15">
    <source>
        <dbReference type="EMBL" id="CAG9767075.1"/>
    </source>
</evidence>
<feature type="transmembrane region" description="Helical" evidence="14">
    <location>
        <begin position="513"/>
        <end position="539"/>
    </location>
</feature>
<dbReference type="InterPro" id="IPR001873">
    <property type="entry name" value="ENaC"/>
</dbReference>
<evidence type="ECO:0000256" key="13">
    <source>
        <dbReference type="SAM" id="MobiDB-lite"/>
    </source>
</evidence>
<dbReference type="GO" id="GO:0005886">
    <property type="term" value="C:plasma membrane"/>
    <property type="evidence" value="ECO:0007669"/>
    <property type="project" value="TreeGrafter"/>
</dbReference>
<sequence>MTLTEPVTNNENVESRRIFCKSIRYYFREYATCSSIHGFRYFGEKRTYLERIWWFIVFSTVFAICVYQIKEVYHKWEISPVIVSFDTSETPIHSIPFPAVTICPESKSNQSLYNHTDIIVKIQEAKRRNLDLNLTDAQQTHALYMSMICDINKRVGKTMHTFPEDFYTFLDEVNSKNIFRSCSWMGEQLSPCEDYFIPIITDEGICYTFNMLDREDLFRDTVIHHSNFLINPYRQKLTWNLDKGYLDYKTNSYPKRAKFPGVNNALEVTMVTHKNDMDPLCKNSLQGFRVVLHIPLRIPRPKNQYFRVPLNEAVLGQIQPQMMSTSEAVQVYHPKRRQCYFPNERYLKYFKIYTQNNCQLECLTNFTLDRCNCVNFFMPRENGTVICGASRKPCMILVEKFLQVTDLVRSIDELVKSKSKSKSANKTESIEEQNRNKRQANDKAPHCDCMPICSDLSYAVETSQVKWDWKEKFSVLHPRTNTEKMHMSKLVLYFRQSQFVTSKRHELYGPTDFLANFGGLLGLFTGFSVLSIMEIIYFLTIRLCCNVSLYGRCTVMVTFLTGTSDSK</sequence>
<evidence type="ECO:0000256" key="1">
    <source>
        <dbReference type="ARBA" id="ARBA00004141"/>
    </source>
</evidence>
<evidence type="ECO:0000256" key="5">
    <source>
        <dbReference type="ARBA" id="ARBA00022692"/>
    </source>
</evidence>
<feature type="region of interest" description="Disordered" evidence="13">
    <location>
        <begin position="422"/>
        <end position="444"/>
    </location>
</feature>
<keyword evidence="10 12" id="KW-0739">Sodium transport</keyword>
<accession>A0A9N9QPS1</accession>
<evidence type="ECO:0000256" key="7">
    <source>
        <dbReference type="ARBA" id="ARBA00023053"/>
    </source>
</evidence>
<dbReference type="PRINTS" id="PR01078">
    <property type="entry name" value="AMINACHANNEL"/>
</dbReference>
<keyword evidence="8 12" id="KW-0406">Ion transport</keyword>
<dbReference type="Gene3D" id="2.60.470.10">
    <property type="entry name" value="Acid-sensing ion channels like domains"/>
    <property type="match status" value="1"/>
</dbReference>
<evidence type="ECO:0000313" key="16">
    <source>
        <dbReference type="Proteomes" id="UP001152799"/>
    </source>
</evidence>
<evidence type="ECO:0000256" key="12">
    <source>
        <dbReference type="RuleBase" id="RU000679"/>
    </source>
</evidence>
<organism evidence="15 16">
    <name type="scientific">Ceutorhynchus assimilis</name>
    <name type="common">cabbage seed weevil</name>
    <dbReference type="NCBI Taxonomy" id="467358"/>
    <lineage>
        <taxon>Eukaryota</taxon>
        <taxon>Metazoa</taxon>
        <taxon>Ecdysozoa</taxon>
        <taxon>Arthropoda</taxon>
        <taxon>Hexapoda</taxon>
        <taxon>Insecta</taxon>
        <taxon>Pterygota</taxon>
        <taxon>Neoptera</taxon>
        <taxon>Endopterygota</taxon>
        <taxon>Coleoptera</taxon>
        <taxon>Polyphaga</taxon>
        <taxon>Cucujiformia</taxon>
        <taxon>Curculionidae</taxon>
        <taxon>Ceutorhynchinae</taxon>
        <taxon>Ceutorhynchus</taxon>
    </lineage>
</organism>
<keyword evidence="7" id="KW-0915">Sodium</keyword>
<dbReference type="Gene3D" id="1.10.287.770">
    <property type="entry name" value="YojJ-like"/>
    <property type="match status" value="1"/>
</dbReference>
<keyword evidence="3 12" id="KW-0813">Transport</keyword>
<dbReference type="Proteomes" id="UP001152799">
    <property type="component" value="Chromosome 4"/>
</dbReference>
<evidence type="ECO:0000256" key="2">
    <source>
        <dbReference type="ARBA" id="ARBA00007193"/>
    </source>
</evidence>
<dbReference type="AlphaFoldDB" id="A0A9N9QPS1"/>
<proteinExistence type="inferred from homology"/>
<evidence type="ECO:0000256" key="6">
    <source>
        <dbReference type="ARBA" id="ARBA00022989"/>
    </source>
</evidence>
<dbReference type="PANTHER" id="PTHR11690:SF288">
    <property type="entry name" value="AMILORIDE-SENSITIVE NA+ CHANNEL-RELATED"/>
    <property type="match status" value="1"/>
</dbReference>
<protein>
    <submittedName>
        <fullName evidence="15">Uncharacterized protein</fullName>
    </submittedName>
</protein>
<keyword evidence="16" id="KW-1185">Reference proteome</keyword>
<keyword evidence="4 12" id="KW-0894">Sodium channel</keyword>
<evidence type="ECO:0000256" key="11">
    <source>
        <dbReference type="ARBA" id="ARBA00023303"/>
    </source>
</evidence>
<keyword evidence="5 12" id="KW-0812">Transmembrane</keyword>
<evidence type="ECO:0000256" key="8">
    <source>
        <dbReference type="ARBA" id="ARBA00023065"/>
    </source>
</evidence>
<dbReference type="EMBL" id="OU892280">
    <property type="protein sequence ID" value="CAG9767075.1"/>
    <property type="molecule type" value="Genomic_DNA"/>
</dbReference>
<name>A0A9N9QPS1_9CUCU</name>
<keyword evidence="6 14" id="KW-1133">Transmembrane helix</keyword>
<evidence type="ECO:0000256" key="3">
    <source>
        <dbReference type="ARBA" id="ARBA00022448"/>
    </source>
</evidence>
<reference evidence="15" key="1">
    <citation type="submission" date="2022-01" db="EMBL/GenBank/DDBJ databases">
        <authorList>
            <person name="King R."/>
        </authorList>
    </citation>
    <scope>NUCLEOTIDE SEQUENCE</scope>
</reference>
<comment type="similarity">
    <text evidence="2 12">Belongs to the amiloride-sensitive sodium channel (TC 1.A.6) family.</text>
</comment>
<comment type="subcellular location">
    <subcellularLocation>
        <location evidence="1">Membrane</location>
        <topology evidence="1">Multi-pass membrane protein</topology>
    </subcellularLocation>
</comment>
<keyword evidence="9 14" id="KW-0472">Membrane</keyword>
<feature type="transmembrane region" description="Helical" evidence="14">
    <location>
        <begin position="52"/>
        <end position="69"/>
    </location>
</feature>
<feature type="compositionally biased region" description="Basic and acidic residues" evidence="13">
    <location>
        <begin position="428"/>
        <end position="444"/>
    </location>
</feature>
<gene>
    <name evidence="15" type="ORF">CEUTPL_LOCUS7642</name>
</gene>
<dbReference type="OrthoDB" id="6021021at2759"/>
<evidence type="ECO:0000256" key="14">
    <source>
        <dbReference type="SAM" id="Phobius"/>
    </source>
</evidence>